<comment type="similarity">
    <text evidence="1">Belongs to the metallo-beta-lactamase superfamily.</text>
</comment>
<proteinExistence type="inferred from homology"/>
<accession>A0A6L6IZ68</accession>
<gene>
    <name evidence="7" type="ORF">GL284_13120</name>
</gene>
<reference evidence="7 8" key="1">
    <citation type="submission" date="2019-11" db="EMBL/GenBank/DDBJ databases">
        <authorList>
            <person name="Dong K."/>
        </authorList>
    </citation>
    <scope>NUCLEOTIDE SEQUENCE [LARGE SCALE GENOMIC DNA]</scope>
    <source>
        <strain evidence="7 8">DK608</strain>
    </source>
</reference>
<dbReference type="GO" id="GO:0016787">
    <property type="term" value="F:hydrolase activity"/>
    <property type="evidence" value="ECO:0007669"/>
    <property type="project" value="UniProtKB-KW"/>
</dbReference>
<dbReference type="InterPro" id="IPR036866">
    <property type="entry name" value="RibonucZ/Hydroxyglut_hydro"/>
</dbReference>
<dbReference type="SUPFAM" id="SSF56281">
    <property type="entry name" value="Metallo-hydrolase/oxidoreductase"/>
    <property type="match status" value="1"/>
</dbReference>
<dbReference type="PANTHER" id="PTHR42978">
    <property type="entry name" value="QUORUM-QUENCHING LACTONASE YTNP-RELATED-RELATED"/>
    <property type="match status" value="1"/>
</dbReference>
<dbReference type="GO" id="GO:0046872">
    <property type="term" value="F:metal ion binding"/>
    <property type="evidence" value="ECO:0007669"/>
    <property type="project" value="UniProtKB-KW"/>
</dbReference>
<dbReference type="Proteomes" id="UP000478740">
    <property type="component" value="Unassembled WGS sequence"/>
</dbReference>
<name>A0A6L6IZ68_9RHOB</name>
<feature type="domain" description="Metallo-beta-lactamase" evidence="6">
    <location>
        <begin position="94"/>
        <end position="279"/>
    </location>
</feature>
<dbReference type="InterPro" id="IPR001279">
    <property type="entry name" value="Metallo-B-lactamas"/>
</dbReference>
<evidence type="ECO:0000259" key="6">
    <source>
        <dbReference type="SMART" id="SM00849"/>
    </source>
</evidence>
<comment type="caution">
    <text evidence="7">The sequence shown here is derived from an EMBL/GenBank/DDBJ whole genome shotgun (WGS) entry which is preliminary data.</text>
</comment>
<dbReference type="AlphaFoldDB" id="A0A6L6IZ68"/>
<keyword evidence="4" id="KW-0862">Zinc</keyword>
<keyword evidence="8" id="KW-1185">Reference proteome</keyword>
<evidence type="ECO:0000256" key="2">
    <source>
        <dbReference type="ARBA" id="ARBA00022723"/>
    </source>
</evidence>
<protein>
    <submittedName>
        <fullName evidence="7">MBL fold metallo-hydrolase</fullName>
    </submittedName>
</protein>
<dbReference type="Gene3D" id="3.60.15.10">
    <property type="entry name" value="Ribonuclease Z/Hydroxyacylglutathione hydrolase-like"/>
    <property type="match status" value="1"/>
</dbReference>
<evidence type="ECO:0000256" key="3">
    <source>
        <dbReference type="ARBA" id="ARBA00022801"/>
    </source>
</evidence>
<keyword evidence="3" id="KW-0378">Hydrolase</keyword>
<dbReference type="RefSeq" id="WP_155045092.1">
    <property type="nucleotide sequence ID" value="NZ_WMIH01000012.1"/>
</dbReference>
<evidence type="ECO:0000313" key="7">
    <source>
        <dbReference type="EMBL" id="MTH65209.1"/>
    </source>
</evidence>
<dbReference type="InterPro" id="IPR051013">
    <property type="entry name" value="MBL_superfamily_lactonases"/>
</dbReference>
<dbReference type="PANTHER" id="PTHR42978:SF6">
    <property type="entry name" value="QUORUM-QUENCHING LACTONASE YTNP-RELATED"/>
    <property type="match status" value="1"/>
</dbReference>
<evidence type="ECO:0000256" key="1">
    <source>
        <dbReference type="ARBA" id="ARBA00007749"/>
    </source>
</evidence>
<organism evidence="7 8">
    <name type="scientific">Paracoccus shanxieyensis</name>
    <dbReference type="NCBI Taxonomy" id="2675752"/>
    <lineage>
        <taxon>Bacteria</taxon>
        <taxon>Pseudomonadati</taxon>
        <taxon>Pseudomonadota</taxon>
        <taxon>Alphaproteobacteria</taxon>
        <taxon>Rhodobacterales</taxon>
        <taxon>Paracoccaceae</taxon>
        <taxon>Paracoccus</taxon>
    </lineage>
</organism>
<feature type="signal peptide" evidence="5">
    <location>
        <begin position="1"/>
        <end position="28"/>
    </location>
</feature>
<dbReference type="SMART" id="SM00849">
    <property type="entry name" value="Lactamase_B"/>
    <property type="match status" value="1"/>
</dbReference>
<dbReference type="CDD" id="cd07720">
    <property type="entry name" value="OPHC2-like_MBL-fold"/>
    <property type="match status" value="1"/>
</dbReference>
<evidence type="ECO:0000313" key="8">
    <source>
        <dbReference type="Proteomes" id="UP000478740"/>
    </source>
</evidence>
<dbReference type="EMBL" id="WMII01000012">
    <property type="protein sequence ID" value="MTH65209.1"/>
    <property type="molecule type" value="Genomic_DNA"/>
</dbReference>
<sequence length="306" mass="32501">MTKFDLSRRAAMLMGAALPVLTALPVAAQSAPEQDKPMGRANTIKLGAFEITTILGGANVSENPIATFALGEDPAQFEALAAENFIPADRTGGSFTPTLVRTPDALVLFDTGMFPANNAASMALAGIAPEDVTHVVLTHMHGDHVSGLTQGGAPSFPNAQLIVPKAENDYWAANANDAYTTHVAPLIGNARQIADGDEIVPGITAEAAHGHTPGHTTYLVESDGQRLLITGDSFNHYVFSVQRPAWHVRFDIDKDAGAATRQKVLARLAEEKIPFIGYHMPFPALGFIAPNGEASFRFVPATYQFA</sequence>
<evidence type="ECO:0000256" key="4">
    <source>
        <dbReference type="ARBA" id="ARBA00022833"/>
    </source>
</evidence>
<keyword evidence="5" id="KW-0732">Signal</keyword>
<dbReference type="Pfam" id="PF00753">
    <property type="entry name" value="Lactamase_B"/>
    <property type="match status" value="1"/>
</dbReference>
<keyword evidence="2" id="KW-0479">Metal-binding</keyword>
<feature type="chain" id="PRO_5026755366" evidence="5">
    <location>
        <begin position="29"/>
        <end position="306"/>
    </location>
</feature>
<evidence type="ECO:0000256" key="5">
    <source>
        <dbReference type="SAM" id="SignalP"/>
    </source>
</evidence>